<dbReference type="InterPro" id="IPR014729">
    <property type="entry name" value="Rossmann-like_a/b/a_fold"/>
</dbReference>
<evidence type="ECO:0000256" key="1">
    <source>
        <dbReference type="ARBA" id="ARBA00004967"/>
    </source>
</evidence>
<organism evidence="11 12">
    <name type="scientific">Eptatretus burgeri</name>
    <name type="common">Inshore hagfish</name>
    <dbReference type="NCBI Taxonomy" id="7764"/>
    <lineage>
        <taxon>Eukaryota</taxon>
        <taxon>Metazoa</taxon>
        <taxon>Chordata</taxon>
        <taxon>Craniata</taxon>
        <taxon>Vertebrata</taxon>
        <taxon>Cyclostomata</taxon>
        <taxon>Myxini</taxon>
        <taxon>Myxiniformes</taxon>
        <taxon>Myxinidae</taxon>
        <taxon>Eptatretinae</taxon>
        <taxon>Eptatretus</taxon>
    </lineage>
</organism>
<keyword evidence="8" id="KW-0547">Nucleotide-binding</keyword>
<evidence type="ECO:0000256" key="6">
    <source>
        <dbReference type="ARBA" id="ARBA00022598"/>
    </source>
</evidence>
<evidence type="ECO:0000256" key="7">
    <source>
        <dbReference type="ARBA" id="ARBA00022605"/>
    </source>
</evidence>
<evidence type="ECO:0000256" key="5">
    <source>
        <dbReference type="ARBA" id="ARBA00022571"/>
    </source>
</evidence>
<name>A0A8C4N8W1_EPTBU</name>
<keyword evidence="6" id="KW-0436">Ligase</keyword>
<keyword evidence="12" id="KW-1185">Reference proteome</keyword>
<dbReference type="GO" id="GO:0006526">
    <property type="term" value="P:L-arginine biosynthetic process"/>
    <property type="evidence" value="ECO:0007669"/>
    <property type="project" value="UniProtKB-UniPathway"/>
</dbReference>
<dbReference type="UniPathway" id="UPA00158">
    <property type="reaction ID" value="UER00272"/>
</dbReference>
<dbReference type="PANTHER" id="PTHR11587">
    <property type="entry name" value="ARGININOSUCCINATE SYNTHASE"/>
    <property type="match status" value="1"/>
</dbReference>
<dbReference type="SUPFAM" id="SSF69864">
    <property type="entry name" value="Argininosuccinate synthetase, C-terminal domain"/>
    <property type="match status" value="1"/>
</dbReference>
<dbReference type="GO" id="GO:0004055">
    <property type="term" value="F:argininosuccinate synthase activity"/>
    <property type="evidence" value="ECO:0007669"/>
    <property type="project" value="UniProtKB-EC"/>
</dbReference>
<evidence type="ECO:0000256" key="4">
    <source>
        <dbReference type="ARBA" id="ARBA00022436"/>
    </source>
</evidence>
<dbReference type="InterPro" id="IPR048268">
    <property type="entry name" value="Arginosuc_syn_C"/>
</dbReference>
<dbReference type="GO" id="GO:0000053">
    <property type="term" value="P:argininosuccinate metabolic process"/>
    <property type="evidence" value="ECO:0007669"/>
    <property type="project" value="TreeGrafter"/>
</dbReference>
<keyword evidence="5" id="KW-0055">Arginine biosynthesis</keyword>
<reference evidence="11" key="2">
    <citation type="submission" date="2025-09" db="UniProtKB">
        <authorList>
            <consortium name="Ensembl"/>
        </authorList>
    </citation>
    <scope>IDENTIFICATION</scope>
</reference>
<dbReference type="PANTHER" id="PTHR11587:SF2">
    <property type="entry name" value="ARGININOSUCCINATE SYNTHASE"/>
    <property type="match status" value="1"/>
</dbReference>
<reference evidence="11" key="1">
    <citation type="submission" date="2025-08" db="UniProtKB">
        <authorList>
            <consortium name="Ensembl"/>
        </authorList>
    </citation>
    <scope>IDENTIFICATION</scope>
</reference>
<evidence type="ECO:0000256" key="9">
    <source>
        <dbReference type="ARBA" id="ARBA00022840"/>
    </source>
</evidence>
<dbReference type="InterPro" id="IPR001518">
    <property type="entry name" value="Arginosuc_synth"/>
</dbReference>
<evidence type="ECO:0000256" key="2">
    <source>
        <dbReference type="ARBA" id="ARBA00005154"/>
    </source>
</evidence>
<accession>A0A8C4N8W1</accession>
<dbReference type="Ensembl" id="ENSEBUT00000001045.1">
    <property type="protein sequence ID" value="ENSEBUP00000000739.1"/>
    <property type="gene ID" value="ENSEBUG00000000755.1"/>
</dbReference>
<keyword evidence="9" id="KW-0067">ATP-binding</keyword>
<protein>
    <recommendedName>
        <fullName evidence="3">argininosuccinate synthase</fullName>
        <ecNumber evidence="3">6.3.4.5</ecNumber>
    </recommendedName>
</protein>
<dbReference type="Pfam" id="PF20979">
    <property type="entry name" value="Arginosuc_syn_C"/>
    <property type="match status" value="1"/>
</dbReference>
<dbReference type="Gene3D" id="3.90.1260.10">
    <property type="entry name" value="Argininosuccinate synthetase, chain A, domain 2"/>
    <property type="match status" value="2"/>
</dbReference>
<evidence type="ECO:0000313" key="11">
    <source>
        <dbReference type="Ensembl" id="ENSEBUP00000000739.1"/>
    </source>
</evidence>
<dbReference type="Proteomes" id="UP000694388">
    <property type="component" value="Unplaced"/>
</dbReference>
<evidence type="ECO:0000256" key="3">
    <source>
        <dbReference type="ARBA" id="ARBA00012286"/>
    </source>
</evidence>
<evidence type="ECO:0000256" key="8">
    <source>
        <dbReference type="ARBA" id="ARBA00022741"/>
    </source>
</evidence>
<evidence type="ECO:0000313" key="12">
    <source>
        <dbReference type="Proteomes" id="UP000694388"/>
    </source>
</evidence>
<evidence type="ECO:0000259" key="10">
    <source>
        <dbReference type="Pfam" id="PF20979"/>
    </source>
</evidence>
<dbReference type="GO" id="GO:0005737">
    <property type="term" value="C:cytoplasm"/>
    <property type="evidence" value="ECO:0007669"/>
    <property type="project" value="TreeGrafter"/>
</dbReference>
<comment type="pathway">
    <text evidence="1">Amino-acid biosynthesis; L-arginine biosynthesis; L-arginine from L-ornithine and carbamoyl phosphate: step 2/3.</text>
</comment>
<sequence>MNRPPLRHRILKWLNHQSKLVLILPTSEGSQIIAPWKMPEFYNRFKGRQGLFEYAKVGDIPLPILPKSPWSMDSNLMHIRYDSVITLNMYLRTKDPTESPNQPDELEIEFENGEFQSKHGVGRDDLIENRFTGMKARGIYETPGGTILLAAHLDLESMTMDREMWRIKESLGRRFSEQVYNGMSFRPISIWGLFCEGDLISFDISGTVCVSLFKGHVSIMRRKSLRSLYKGELVCMRPLPESLRTKLALHRLRLQSKCTFVFSKQYLHLMIEDTLFSLHMYIRGL</sequence>
<comment type="pathway">
    <text evidence="2">Nitrogen metabolism; urea cycle; (N(omega)-L-arginino)succinate from L-aspartate and L-citrulline: step 1/1.</text>
</comment>
<proteinExistence type="predicted"/>
<dbReference type="GeneTree" id="ENSGT00390000004524"/>
<keyword evidence="4" id="KW-0835">Urea cycle</keyword>
<dbReference type="AlphaFoldDB" id="A0A8C4N8W1"/>
<dbReference type="GO" id="GO:0005524">
    <property type="term" value="F:ATP binding"/>
    <property type="evidence" value="ECO:0007669"/>
    <property type="project" value="UniProtKB-KW"/>
</dbReference>
<dbReference type="InterPro" id="IPR024074">
    <property type="entry name" value="AS_cat/multimer_dom_body"/>
</dbReference>
<dbReference type="Gene3D" id="3.40.50.620">
    <property type="entry name" value="HUPs"/>
    <property type="match status" value="1"/>
</dbReference>
<keyword evidence="7" id="KW-0028">Amino-acid biosynthesis</keyword>
<dbReference type="GO" id="GO:0000050">
    <property type="term" value="P:urea cycle"/>
    <property type="evidence" value="ECO:0007669"/>
    <property type="project" value="UniProtKB-UniPathway"/>
</dbReference>
<dbReference type="UniPathway" id="UPA00068">
    <property type="reaction ID" value="UER00113"/>
</dbReference>
<dbReference type="EC" id="6.3.4.5" evidence="3"/>
<feature type="domain" description="Arginosuccinate synthase C-terminal" evidence="10">
    <location>
        <begin position="115"/>
        <end position="237"/>
    </location>
</feature>